<keyword evidence="1" id="KW-0472">Membrane</keyword>
<organism evidence="3 4">
    <name type="scientific">Actinophytocola xanthii</name>
    <dbReference type="NCBI Taxonomy" id="1912961"/>
    <lineage>
        <taxon>Bacteria</taxon>
        <taxon>Bacillati</taxon>
        <taxon>Actinomycetota</taxon>
        <taxon>Actinomycetes</taxon>
        <taxon>Pseudonocardiales</taxon>
        <taxon>Pseudonocardiaceae</taxon>
    </lineage>
</organism>
<feature type="domain" description="NAD(P)-binding" evidence="2">
    <location>
        <begin position="20"/>
        <end position="126"/>
    </location>
</feature>
<dbReference type="AlphaFoldDB" id="A0A1Q8CBV5"/>
<dbReference type="PANTHER" id="PTHR43162:SF1">
    <property type="entry name" value="PRESTALK A DIFFERENTIATION PROTEIN A"/>
    <property type="match status" value="1"/>
</dbReference>
<reference evidence="3 4" key="1">
    <citation type="submission" date="2016-12" db="EMBL/GenBank/DDBJ databases">
        <title>The draft genome sequence of Actinophytocola sp. 11-183.</title>
        <authorList>
            <person name="Wang W."/>
            <person name="Yuan L."/>
        </authorList>
    </citation>
    <scope>NUCLEOTIDE SEQUENCE [LARGE SCALE GENOMIC DNA]</scope>
    <source>
        <strain evidence="3 4">11-183</strain>
    </source>
</reference>
<dbReference type="InterPro" id="IPR051604">
    <property type="entry name" value="Ergot_Alk_Oxidoreductase"/>
</dbReference>
<gene>
    <name evidence="3" type="ORF">BU204_30175</name>
</gene>
<dbReference type="InterPro" id="IPR016040">
    <property type="entry name" value="NAD(P)-bd_dom"/>
</dbReference>
<dbReference type="Pfam" id="PF13460">
    <property type="entry name" value="NAD_binding_10"/>
    <property type="match status" value="1"/>
</dbReference>
<name>A0A1Q8CBV5_9PSEU</name>
<comment type="caution">
    <text evidence="3">The sequence shown here is derived from an EMBL/GenBank/DDBJ whole genome shotgun (WGS) entry which is preliminary data.</text>
</comment>
<dbReference type="InterPro" id="IPR036291">
    <property type="entry name" value="NAD(P)-bd_dom_sf"/>
</dbReference>
<feature type="transmembrane region" description="Helical" evidence="1">
    <location>
        <begin position="12"/>
        <end position="35"/>
    </location>
</feature>
<evidence type="ECO:0000313" key="4">
    <source>
        <dbReference type="Proteomes" id="UP000185596"/>
    </source>
</evidence>
<sequence length="133" mass="13502">MTSPGPANGDTMSSPVLITGGTGTLGSLVVPRLLAAGRQPRVLSRRRREPEPGTEYVVGDLETGEGVDAAVAGVETVLHLAGSAKGDEAKARTLVAAASGAGVRHLVYISVVAVSLKKVTSGVDRAMFGYFAA</sequence>
<evidence type="ECO:0000256" key="1">
    <source>
        <dbReference type="SAM" id="Phobius"/>
    </source>
</evidence>
<keyword evidence="1" id="KW-1133">Transmembrane helix</keyword>
<dbReference type="STRING" id="1912961.BU204_30175"/>
<feature type="non-terminal residue" evidence="3">
    <location>
        <position position="133"/>
    </location>
</feature>
<dbReference type="EMBL" id="MSIE01000066">
    <property type="protein sequence ID" value="OLF11819.1"/>
    <property type="molecule type" value="Genomic_DNA"/>
</dbReference>
<protein>
    <recommendedName>
        <fullName evidence="2">NAD(P)-binding domain-containing protein</fullName>
    </recommendedName>
</protein>
<keyword evidence="1" id="KW-0812">Transmembrane</keyword>
<proteinExistence type="predicted"/>
<evidence type="ECO:0000259" key="2">
    <source>
        <dbReference type="Pfam" id="PF13460"/>
    </source>
</evidence>
<dbReference type="SUPFAM" id="SSF51735">
    <property type="entry name" value="NAD(P)-binding Rossmann-fold domains"/>
    <property type="match status" value="1"/>
</dbReference>
<keyword evidence="4" id="KW-1185">Reference proteome</keyword>
<dbReference type="PANTHER" id="PTHR43162">
    <property type="match status" value="1"/>
</dbReference>
<evidence type="ECO:0000313" key="3">
    <source>
        <dbReference type="EMBL" id="OLF11819.1"/>
    </source>
</evidence>
<dbReference type="Proteomes" id="UP000185596">
    <property type="component" value="Unassembled WGS sequence"/>
</dbReference>
<accession>A0A1Q8CBV5</accession>
<dbReference type="Gene3D" id="3.40.50.720">
    <property type="entry name" value="NAD(P)-binding Rossmann-like Domain"/>
    <property type="match status" value="1"/>
</dbReference>